<proteinExistence type="evidence at transcript level"/>
<organism evidence="2">
    <name type="scientific">Zea mays</name>
    <name type="common">Maize</name>
    <dbReference type="NCBI Taxonomy" id="4577"/>
    <lineage>
        <taxon>Eukaryota</taxon>
        <taxon>Viridiplantae</taxon>
        <taxon>Streptophyta</taxon>
        <taxon>Embryophyta</taxon>
        <taxon>Tracheophyta</taxon>
        <taxon>Spermatophyta</taxon>
        <taxon>Magnoliopsida</taxon>
        <taxon>Liliopsida</taxon>
        <taxon>Poales</taxon>
        <taxon>Poaceae</taxon>
        <taxon>PACMAD clade</taxon>
        <taxon>Panicoideae</taxon>
        <taxon>Andropogonodae</taxon>
        <taxon>Andropogoneae</taxon>
        <taxon>Tripsacinae</taxon>
        <taxon>Zea</taxon>
    </lineage>
</organism>
<dbReference type="EMBL" id="BT068389">
    <property type="protein sequence ID" value="ACN35286.1"/>
    <property type="molecule type" value="mRNA"/>
</dbReference>
<evidence type="ECO:0000313" key="2">
    <source>
        <dbReference type="EMBL" id="ACN35286.1"/>
    </source>
</evidence>
<dbReference type="AlphaFoldDB" id="C0PJC0"/>
<feature type="region of interest" description="Disordered" evidence="1">
    <location>
        <begin position="1"/>
        <end position="82"/>
    </location>
</feature>
<evidence type="ECO:0000256" key="1">
    <source>
        <dbReference type="SAM" id="MobiDB-lite"/>
    </source>
</evidence>
<name>C0PJC0_MAIZE</name>
<reference evidence="2" key="1">
    <citation type="journal article" date="2009" name="PLoS Genet.">
        <title>Sequencing, mapping, and analysis of 27,455 maize full-length cDNAs.</title>
        <authorList>
            <person name="Soderlund C."/>
            <person name="Descour A."/>
            <person name="Kudrna D."/>
            <person name="Bomhoff M."/>
            <person name="Boyd L."/>
            <person name="Currie J."/>
            <person name="Angelova A."/>
            <person name="Collura K."/>
            <person name="Wissotski M."/>
            <person name="Ashley E."/>
            <person name="Morrow D."/>
            <person name="Fernandes J."/>
            <person name="Walbot V."/>
            <person name="Yu Y."/>
        </authorList>
    </citation>
    <scope>NUCLEOTIDE SEQUENCE</scope>
    <source>
        <strain evidence="2">B73</strain>
    </source>
</reference>
<reference evidence="2" key="2">
    <citation type="submission" date="2012-06" db="EMBL/GenBank/DDBJ databases">
        <authorList>
            <person name="Yu Y."/>
            <person name="Currie J."/>
            <person name="Lomeli R."/>
            <person name="Angelova A."/>
            <person name="Collura K."/>
            <person name="Wissotski M."/>
            <person name="Campos D."/>
            <person name="Kudrna D."/>
            <person name="Golser W."/>
            <person name="Ashely E."/>
            <person name="Descour A."/>
            <person name="Fernandes J."/>
            <person name="Soderlund C."/>
            <person name="Walbot V."/>
        </authorList>
    </citation>
    <scope>NUCLEOTIDE SEQUENCE</scope>
    <source>
        <strain evidence="2">B73</strain>
    </source>
</reference>
<accession>C0PJC0</accession>
<protein>
    <submittedName>
        <fullName evidence="2">Uncharacterized protein</fullName>
    </submittedName>
</protein>
<sequence>MSENRALLKSRKLLLLPPPKSTDRSMMDADDLEKEVVPVPVPVRRNDESSSSSSCSSSSSARGRIRSGCPGTVPPGSTADAGMERMTQCIRLGPLVPSTFSSYVTWAML</sequence>
<feature type="compositionally biased region" description="Low complexity" evidence="1">
    <location>
        <begin position="49"/>
        <end position="60"/>
    </location>
</feature>